<proteinExistence type="predicted"/>
<reference evidence="2" key="2">
    <citation type="submission" date="2021-08" db="EMBL/GenBank/DDBJ databases">
        <authorList>
            <person name="Tani A."/>
            <person name="Ola A."/>
            <person name="Ogura Y."/>
            <person name="Katsura K."/>
            <person name="Hayashi T."/>
        </authorList>
    </citation>
    <scope>NUCLEOTIDE SEQUENCE</scope>
    <source>
        <strain evidence="2">KCTC 52305</strain>
    </source>
</reference>
<dbReference type="EMBL" id="BPQH01000002">
    <property type="protein sequence ID" value="GJD47812.1"/>
    <property type="molecule type" value="Genomic_DNA"/>
</dbReference>
<dbReference type="SUPFAM" id="SSF46785">
    <property type="entry name" value="Winged helix' DNA-binding domain"/>
    <property type="match status" value="1"/>
</dbReference>
<protein>
    <recommendedName>
        <fullName evidence="1">HTH marR-type domain-containing protein</fullName>
    </recommendedName>
</protein>
<accession>A0ABQ4QT94</accession>
<gene>
    <name evidence="2" type="ORF">OPKNFCMD_0523</name>
</gene>
<name>A0ABQ4QT94_9HYPH</name>
<comment type="caution">
    <text evidence="2">The sequence shown here is derived from an EMBL/GenBank/DDBJ whole genome shotgun (WGS) entry which is preliminary data.</text>
</comment>
<dbReference type="InterPro" id="IPR036388">
    <property type="entry name" value="WH-like_DNA-bd_sf"/>
</dbReference>
<dbReference type="InterPro" id="IPR000835">
    <property type="entry name" value="HTH_MarR-typ"/>
</dbReference>
<evidence type="ECO:0000259" key="1">
    <source>
        <dbReference type="PROSITE" id="PS50995"/>
    </source>
</evidence>
<organism evidence="2 3">
    <name type="scientific">Methylobacterium crusticola</name>
    <dbReference type="NCBI Taxonomy" id="1697972"/>
    <lineage>
        <taxon>Bacteria</taxon>
        <taxon>Pseudomonadati</taxon>
        <taxon>Pseudomonadota</taxon>
        <taxon>Alphaproteobacteria</taxon>
        <taxon>Hyphomicrobiales</taxon>
        <taxon>Methylobacteriaceae</taxon>
        <taxon>Methylobacterium</taxon>
    </lineage>
</organism>
<dbReference type="Gene3D" id="1.10.10.10">
    <property type="entry name" value="Winged helix-like DNA-binding domain superfamily/Winged helix DNA-binding domain"/>
    <property type="match status" value="1"/>
</dbReference>
<evidence type="ECO:0000313" key="3">
    <source>
        <dbReference type="Proteomes" id="UP001055167"/>
    </source>
</evidence>
<dbReference type="Proteomes" id="UP001055167">
    <property type="component" value="Unassembled WGS sequence"/>
</dbReference>
<dbReference type="PROSITE" id="PS50995">
    <property type="entry name" value="HTH_MARR_2"/>
    <property type="match status" value="1"/>
</dbReference>
<dbReference type="InterPro" id="IPR036390">
    <property type="entry name" value="WH_DNA-bd_sf"/>
</dbReference>
<keyword evidence="3" id="KW-1185">Reference proteome</keyword>
<sequence length="74" mass="8219">MGRNLNPLERRGWVRIEVGEADQRERVAYLTDAGTAAIEAALPYWREAQRRVTPLVESSALRAVADQLGALRSA</sequence>
<reference evidence="2" key="1">
    <citation type="journal article" date="2021" name="Front. Microbiol.">
        <title>Comprehensive Comparative Genomics and Phenotyping of Methylobacterium Species.</title>
        <authorList>
            <person name="Alessa O."/>
            <person name="Ogura Y."/>
            <person name="Fujitani Y."/>
            <person name="Takami H."/>
            <person name="Hayashi T."/>
            <person name="Sahin N."/>
            <person name="Tani A."/>
        </authorList>
    </citation>
    <scope>NUCLEOTIDE SEQUENCE</scope>
    <source>
        <strain evidence="2">KCTC 52305</strain>
    </source>
</reference>
<evidence type="ECO:0000313" key="2">
    <source>
        <dbReference type="EMBL" id="GJD47812.1"/>
    </source>
</evidence>
<feature type="domain" description="HTH marR-type" evidence="1">
    <location>
        <begin position="1"/>
        <end position="70"/>
    </location>
</feature>